<protein>
    <submittedName>
        <fullName evidence="1">Uncharacterized protein</fullName>
    </submittedName>
</protein>
<dbReference type="Proteomes" id="UP000055019">
    <property type="component" value="Unassembled WGS sequence"/>
</dbReference>
<accession>A0A158HSU8</accession>
<keyword evidence="2" id="KW-1185">Reference proteome</keyword>
<dbReference type="RefSeq" id="WP_061146725.1">
    <property type="nucleotide sequence ID" value="NZ_FCOM02000007.1"/>
</dbReference>
<evidence type="ECO:0000313" key="1">
    <source>
        <dbReference type="EMBL" id="SAL47193.1"/>
    </source>
</evidence>
<sequence length="62" mass="6897">MRRTQLGNLFVMHAMVGGMYQAMRATAPFPVKRKGPQTQADRDAIARAEAKRARKAAKLRGI</sequence>
<proteinExistence type="predicted"/>
<name>A0A158HSU8_9BURK</name>
<dbReference type="AlphaFoldDB" id="A0A158HSU8"/>
<evidence type="ECO:0000313" key="2">
    <source>
        <dbReference type="Proteomes" id="UP000055019"/>
    </source>
</evidence>
<comment type="caution">
    <text evidence="1">The sequence shown here is derived from an EMBL/GenBank/DDBJ whole genome shotgun (WGS) entry which is preliminary data.</text>
</comment>
<gene>
    <name evidence="1" type="ORF">AWB74_02112</name>
</gene>
<dbReference type="EMBL" id="FCOM02000007">
    <property type="protein sequence ID" value="SAL47193.1"/>
    <property type="molecule type" value="Genomic_DNA"/>
</dbReference>
<organism evidence="1 2">
    <name type="scientific">Caballeronia arvi</name>
    <dbReference type="NCBI Taxonomy" id="1777135"/>
    <lineage>
        <taxon>Bacteria</taxon>
        <taxon>Pseudomonadati</taxon>
        <taxon>Pseudomonadota</taxon>
        <taxon>Betaproteobacteria</taxon>
        <taxon>Burkholderiales</taxon>
        <taxon>Burkholderiaceae</taxon>
        <taxon>Caballeronia</taxon>
    </lineage>
</organism>
<reference evidence="1" key="1">
    <citation type="submission" date="2016-01" db="EMBL/GenBank/DDBJ databases">
        <authorList>
            <person name="Peeters C."/>
        </authorList>
    </citation>
    <scope>NUCLEOTIDE SEQUENCE [LARGE SCALE GENOMIC DNA]</scope>
    <source>
        <strain evidence="1">LMG 29317</strain>
    </source>
</reference>